<comment type="caution">
    <text evidence="2">The sequence shown here is derived from an EMBL/GenBank/DDBJ whole genome shotgun (WGS) entry which is preliminary data.</text>
</comment>
<reference evidence="2 3" key="1">
    <citation type="submission" date="2024-01" db="EMBL/GenBank/DDBJ databases">
        <title>The genomes of 5 underutilized Papilionoideae crops provide insights into root nodulation and disease resistanc.</title>
        <authorList>
            <person name="Jiang F."/>
        </authorList>
    </citation>
    <scope>NUCLEOTIDE SEQUENCE [LARGE SCALE GENOMIC DNA]</scope>
    <source>
        <strain evidence="2">DUOXIRENSHENG_FW03</strain>
        <tissue evidence="2">Leaves</tissue>
    </source>
</reference>
<sequence>MTNETTFVNISDSESTGSNIGDNDMTAPYKKAHVSNSSNPITRKPHKQTSNKKPPPLLSINPNKSVARVVAPPKPTDTASTVSVSSPIASQHAALLINSNTAGGGGRHYYRYHPYMAQAVHQPPKITVDLLSQMEARSSSMMPAVPSLFPPSHETLTRWASSLTLGDGVKVDLKLRLNLV</sequence>
<dbReference type="EMBL" id="JAYMYS010000004">
    <property type="protein sequence ID" value="KAK7396316.1"/>
    <property type="molecule type" value="Genomic_DNA"/>
</dbReference>
<evidence type="ECO:0000313" key="2">
    <source>
        <dbReference type="EMBL" id="KAK7396316.1"/>
    </source>
</evidence>
<dbReference type="Proteomes" id="UP001386955">
    <property type="component" value="Unassembled WGS sequence"/>
</dbReference>
<accession>A0AAN9SH57</accession>
<name>A0AAN9SH57_PSOTE</name>
<evidence type="ECO:0000313" key="3">
    <source>
        <dbReference type="Proteomes" id="UP001386955"/>
    </source>
</evidence>
<dbReference type="AlphaFoldDB" id="A0AAN9SH57"/>
<keyword evidence="3" id="KW-1185">Reference proteome</keyword>
<gene>
    <name evidence="2" type="ORF">VNO78_17234</name>
</gene>
<organism evidence="2 3">
    <name type="scientific">Psophocarpus tetragonolobus</name>
    <name type="common">Winged bean</name>
    <name type="synonym">Dolichos tetragonolobus</name>
    <dbReference type="NCBI Taxonomy" id="3891"/>
    <lineage>
        <taxon>Eukaryota</taxon>
        <taxon>Viridiplantae</taxon>
        <taxon>Streptophyta</taxon>
        <taxon>Embryophyta</taxon>
        <taxon>Tracheophyta</taxon>
        <taxon>Spermatophyta</taxon>
        <taxon>Magnoliopsida</taxon>
        <taxon>eudicotyledons</taxon>
        <taxon>Gunneridae</taxon>
        <taxon>Pentapetalae</taxon>
        <taxon>rosids</taxon>
        <taxon>fabids</taxon>
        <taxon>Fabales</taxon>
        <taxon>Fabaceae</taxon>
        <taxon>Papilionoideae</taxon>
        <taxon>50 kb inversion clade</taxon>
        <taxon>NPAAA clade</taxon>
        <taxon>indigoferoid/millettioid clade</taxon>
        <taxon>Phaseoleae</taxon>
        <taxon>Psophocarpus</taxon>
    </lineage>
</organism>
<feature type="region of interest" description="Disordered" evidence="1">
    <location>
        <begin position="1"/>
        <end position="82"/>
    </location>
</feature>
<proteinExistence type="predicted"/>
<protein>
    <submittedName>
        <fullName evidence="2">Uncharacterized protein</fullName>
    </submittedName>
</protein>
<feature type="compositionally biased region" description="Polar residues" evidence="1">
    <location>
        <begin position="1"/>
        <end position="21"/>
    </location>
</feature>
<evidence type="ECO:0000256" key="1">
    <source>
        <dbReference type="SAM" id="MobiDB-lite"/>
    </source>
</evidence>